<evidence type="ECO:0000313" key="2">
    <source>
        <dbReference type="Proteomes" id="UP000308600"/>
    </source>
</evidence>
<evidence type="ECO:0000313" key="1">
    <source>
        <dbReference type="EMBL" id="TFK61342.1"/>
    </source>
</evidence>
<gene>
    <name evidence="1" type="ORF">BDN72DRAFT_465705</name>
</gene>
<sequence length="265" mass="30021">MTLTTHTSTVARSSSQARLRHFRANDLQAVRDLFRTAVDTGKGSARRDMLKRQRFDTTNLLFYSLIVGGGFHWFWAPIMPVSSSLPLAIGTMGGLLAIFAIAAFAYRRTMVSNIYTRFSDQSLASSDLQDLIGHYQFKSINAPGDNHGEIELGSDDARGFWVVELEGEVVGCAGLDLHKNQPTHGDLRRMAVSPDHRRYGIGKLLMNKIMDRAREYKLESVSLSTPVYQIPARRLYESYDFVEERRWVDREGLCAVSVLYYRCEL</sequence>
<accession>A0ACD3A950</accession>
<proteinExistence type="predicted"/>
<dbReference type="EMBL" id="ML208669">
    <property type="protein sequence ID" value="TFK61342.1"/>
    <property type="molecule type" value="Genomic_DNA"/>
</dbReference>
<reference evidence="1 2" key="1">
    <citation type="journal article" date="2019" name="Nat. Ecol. Evol.">
        <title>Megaphylogeny resolves global patterns of mushroom evolution.</title>
        <authorList>
            <person name="Varga T."/>
            <person name="Krizsan K."/>
            <person name="Foldi C."/>
            <person name="Dima B."/>
            <person name="Sanchez-Garcia M."/>
            <person name="Sanchez-Ramirez S."/>
            <person name="Szollosi G.J."/>
            <person name="Szarkandi J.G."/>
            <person name="Papp V."/>
            <person name="Albert L."/>
            <person name="Andreopoulos W."/>
            <person name="Angelini C."/>
            <person name="Antonin V."/>
            <person name="Barry K.W."/>
            <person name="Bougher N.L."/>
            <person name="Buchanan P."/>
            <person name="Buyck B."/>
            <person name="Bense V."/>
            <person name="Catcheside P."/>
            <person name="Chovatia M."/>
            <person name="Cooper J."/>
            <person name="Damon W."/>
            <person name="Desjardin D."/>
            <person name="Finy P."/>
            <person name="Geml J."/>
            <person name="Haridas S."/>
            <person name="Hughes K."/>
            <person name="Justo A."/>
            <person name="Karasinski D."/>
            <person name="Kautmanova I."/>
            <person name="Kiss B."/>
            <person name="Kocsube S."/>
            <person name="Kotiranta H."/>
            <person name="LaButti K.M."/>
            <person name="Lechner B.E."/>
            <person name="Liimatainen K."/>
            <person name="Lipzen A."/>
            <person name="Lukacs Z."/>
            <person name="Mihaltcheva S."/>
            <person name="Morgado L.N."/>
            <person name="Niskanen T."/>
            <person name="Noordeloos M.E."/>
            <person name="Ohm R.A."/>
            <person name="Ortiz-Santana B."/>
            <person name="Ovrebo C."/>
            <person name="Racz N."/>
            <person name="Riley R."/>
            <person name="Savchenko A."/>
            <person name="Shiryaev A."/>
            <person name="Soop K."/>
            <person name="Spirin V."/>
            <person name="Szebenyi C."/>
            <person name="Tomsovsky M."/>
            <person name="Tulloss R.E."/>
            <person name="Uehling J."/>
            <person name="Grigoriev I.V."/>
            <person name="Vagvolgyi C."/>
            <person name="Papp T."/>
            <person name="Martin F.M."/>
            <person name="Miettinen O."/>
            <person name="Hibbett D.S."/>
            <person name="Nagy L.G."/>
        </authorList>
    </citation>
    <scope>NUCLEOTIDE SEQUENCE [LARGE SCALE GENOMIC DNA]</scope>
    <source>
        <strain evidence="1 2">NL-1719</strain>
    </source>
</reference>
<keyword evidence="2" id="KW-1185">Reference proteome</keyword>
<organism evidence="1 2">
    <name type="scientific">Pluteus cervinus</name>
    <dbReference type="NCBI Taxonomy" id="181527"/>
    <lineage>
        <taxon>Eukaryota</taxon>
        <taxon>Fungi</taxon>
        <taxon>Dikarya</taxon>
        <taxon>Basidiomycota</taxon>
        <taxon>Agaricomycotina</taxon>
        <taxon>Agaricomycetes</taxon>
        <taxon>Agaricomycetidae</taxon>
        <taxon>Agaricales</taxon>
        <taxon>Pluteineae</taxon>
        <taxon>Pluteaceae</taxon>
        <taxon>Pluteus</taxon>
    </lineage>
</organism>
<name>A0ACD3A950_9AGAR</name>
<protein>
    <submittedName>
        <fullName evidence="1">Acyl-CoA N-acyltransferase</fullName>
    </submittedName>
</protein>
<dbReference type="Proteomes" id="UP000308600">
    <property type="component" value="Unassembled WGS sequence"/>
</dbReference>